<comment type="subunit">
    <text evidence="2">Homodimer.</text>
</comment>
<evidence type="ECO:0000256" key="2">
    <source>
        <dbReference type="ARBA" id="ARBA00011738"/>
    </source>
</evidence>
<dbReference type="CDD" id="cd03884">
    <property type="entry name" value="M20_bAS"/>
    <property type="match status" value="1"/>
</dbReference>
<evidence type="ECO:0000256" key="7">
    <source>
        <dbReference type="SAM" id="SignalP"/>
    </source>
</evidence>
<dbReference type="Pfam" id="PF01546">
    <property type="entry name" value="Peptidase_M20"/>
    <property type="match status" value="1"/>
</dbReference>
<dbReference type="InterPro" id="IPR036264">
    <property type="entry name" value="Bact_exopeptidase_dim_dom"/>
</dbReference>
<keyword evidence="4" id="KW-0479">Metal-binding</keyword>
<feature type="signal peptide" evidence="7">
    <location>
        <begin position="1"/>
        <end position="21"/>
    </location>
</feature>
<sequence>MALGRVPLILFISFILRDGTALSLDLEGLNEQAATHITGQKLNEIFDHLATYSDTVRPGITRLVFTERDMEARVYIKGLMKEAGLVVREDIMGNTFGRWEGSDPKAGTVMSGSHSDTVKLGGPYDGALGVIGAISAVKFLRNQGFQPVKSIECIMFTTEEASRFSIPCLGSQGMTGFLKPEVLDTFKDDNGSSFREAANAAGFTAASAQEFADKALMKDTDSIAAFLELHIEQGPHLEAEKKDIGIVEAIMAPALLRVEFTGRGGHGGGMPMSHRNDPALAASELAILNEKVTLATGADESVSTFGLWDIKPNFYNAVPRSVRVDIDIRDSDKERRDSIITQTLDGAKAIAAQRKCGHTGEIKFEYPIATSDKKVLKAIQRATDALGVSSKRMVSRAYHDAAFMAQLAPTAMIFVPSKDGLSHHPNEHTAPDELARGVQTLALTIAQLAGSGPASDKSEL</sequence>
<keyword evidence="3" id="KW-0659">Purine metabolism</keyword>
<dbReference type="EMBL" id="CAUYUE010000002">
    <property type="protein sequence ID" value="CAK0743215.1"/>
    <property type="molecule type" value="Genomic_DNA"/>
</dbReference>
<comment type="caution">
    <text evidence="8">The sequence shown here is derived from an EMBL/GenBank/DDBJ whole genome shotgun (WGS) entry which is preliminary data.</text>
</comment>
<protein>
    <submittedName>
        <fullName evidence="8">Uncharacterized protein</fullName>
    </submittedName>
</protein>
<reference evidence="8 9" key="1">
    <citation type="submission" date="2023-10" db="EMBL/GenBank/DDBJ databases">
        <authorList>
            <person name="Maclean D."/>
            <person name="Macfadyen A."/>
        </authorList>
    </citation>
    <scope>NUCLEOTIDE SEQUENCE [LARGE SCALE GENOMIC DNA]</scope>
</reference>
<evidence type="ECO:0000256" key="5">
    <source>
        <dbReference type="ARBA" id="ARBA00022801"/>
    </source>
</evidence>
<dbReference type="AlphaFoldDB" id="A0AAV1HTP1"/>
<gene>
    <name evidence="8" type="ORF">CVIRNUC_001452</name>
</gene>
<dbReference type="PANTHER" id="PTHR32494:SF19">
    <property type="entry name" value="ALLANTOATE DEIMINASE-RELATED"/>
    <property type="match status" value="1"/>
</dbReference>
<dbReference type="GO" id="GO:0006144">
    <property type="term" value="P:purine nucleobase metabolic process"/>
    <property type="evidence" value="ECO:0007669"/>
    <property type="project" value="UniProtKB-KW"/>
</dbReference>
<dbReference type="GO" id="GO:0046872">
    <property type="term" value="F:metal ion binding"/>
    <property type="evidence" value="ECO:0007669"/>
    <property type="project" value="UniProtKB-KW"/>
</dbReference>
<feature type="chain" id="PRO_5043942687" evidence="7">
    <location>
        <begin position="22"/>
        <end position="460"/>
    </location>
</feature>
<comment type="cofactor">
    <cofactor evidence="1">
        <name>Mn(2+)</name>
        <dbReference type="ChEBI" id="CHEBI:29035"/>
    </cofactor>
</comment>
<dbReference type="Gene3D" id="3.30.70.360">
    <property type="match status" value="1"/>
</dbReference>
<evidence type="ECO:0000256" key="4">
    <source>
        <dbReference type="ARBA" id="ARBA00022723"/>
    </source>
</evidence>
<proteinExistence type="predicted"/>
<keyword evidence="6" id="KW-0464">Manganese</keyword>
<keyword evidence="7" id="KW-0732">Signal</keyword>
<accession>A0AAV1HTP1</accession>
<keyword evidence="5" id="KW-0378">Hydrolase</keyword>
<dbReference type="SUPFAM" id="SSF55031">
    <property type="entry name" value="Bacterial exopeptidase dimerisation domain"/>
    <property type="match status" value="1"/>
</dbReference>
<evidence type="ECO:0000313" key="8">
    <source>
        <dbReference type="EMBL" id="CAK0743215.1"/>
    </source>
</evidence>
<dbReference type="InterPro" id="IPR002933">
    <property type="entry name" value="Peptidase_M20"/>
</dbReference>
<dbReference type="InterPro" id="IPR010158">
    <property type="entry name" value="Amidase_Cbmase"/>
</dbReference>
<dbReference type="PIRSF" id="PIRSF001235">
    <property type="entry name" value="Amidase_carbamoylase"/>
    <property type="match status" value="1"/>
</dbReference>
<dbReference type="Proteomes" id="UP001314263">
    <property type="component" value="Unassembled WGS sequence"/>
</dbReference>
<dbReference type="PANTHER" id="PTHR32494">
    <property type="entry name" value="ALLANTOATE DEIMINASE-RELATED"/>
    <property type="match status" value="1"/>
</dbReference>
<dbReference type="NCBIfam" id="TIGR01879">
    <property type="entry name" value="hydantase"/>
    <property type="match status" value="1"/>
</dbReference>
<dbReference type="GO" id="GO:0016813">
    <property type="term" value="F:hydrolase activity, acting on carbon-nitrogen (but not peptide) bonds, in linear amidines"/>
    <property type="evidence" value="ECO:0007669"/>
    <property type="project" value="InterPro"/>
</dbReference>
<organism evidence="8 9">
    <name type="scientific">Coccomyxa viridis</name>
    <dbReference type="NCBI Taxonomy" id="1274662"/>
    <lineage>
        <taxon>Eukaryota</taxon>
        <taxon>Viridiplantae</taxon>
        <taxon>Chlorophyta</taxon>
        <taxon>core chlorophytes</taxon>
        <taxon>Trebouxiophyceae</taxon>
        <taxon>Trebouxiophyceae incertae sedis</taxon>
        <taxon>Coccomyxaceae</taxon>
        <taxon>Coccomyxa</taxon>
    </lineage>
</organism>
<keyword evidence="9" id="KW-1185">Reference proteome</keyword>
<evidence type="ECO:0000256" key="6">
    <source>
        <dbReference type="ARBA" id="ARBA00023211"/>
    </source>
</evidence>
<evidence type="ECO:0000256" key="1">
    <source>
        <dbReference type="ARBA" id="ARBA00001936"/>
    </source>
</evidence>
<evidence type="ECO:0000256" key="3">
    <source>
        <dbReference type="ARBA" id="ARBA00022631"/>
    </source>
</evidence>
<dbReference type="SUPFAM" id="SSF53187">
    <property type="entry name" value="Zn-dependent exopeptidases"/>
    <property type="match status" value="1"/>
</dbReference>
<name>A0AAV1HTP1_9CHLO</name>
<evidence type="ECO:0000313" key="9">
    <source>
        <dbReference type="Proteomes" id="UP001314263"/>
    </source>
</evidence>
<dbReference type="Gene3D" id="3.40.630.10">
    <property type="entry name" value="Zn peptidases"/>
    <property type="match status" value="1"/>
</dbReference>